<dbReference type="WBParaSite" id="BXY_0036200.1">
    <property type="protein sequence ID" value="BXY_0036200.1"/>
    <property type="gene ID" value="BXY_0036200"/>
</dbReference>
<evidence type="ECO:0000256" key="2">
    <source>
        <dbReference type="SAM" id="SignalP"/>
    </source>
</evidence>
<evidence type="ECO:0000313" key="4">
    <source>
        <dbReference type="WBParaSite" id="BXY_0036200.1"/>
    </source>
</evidence>
<evidence type="ECO:0000313" key="3">
    <source>
        <dbReference type="Proteomes" id="UP000095284"/>
    </source>
</evidence>
<sequence length="91" mass="10676">MAIIMVFILIFFFCWTLKMKRQQEREQNKSSRFTRSVDDSTYPRKEDIDINGFRREPDFKGPPESELRARRPVGPVHQDEGESLVGLNTSV</sequence>
<accession>A0A1I7RI33</accession>
<feature type="region of interest" description="Disordered" evidence="1">
    <location>
        <begin position="23"/>
        <end position="91"/>
    </location>
</feature>
<reference evidence="4" key="1">
    <citation type="submission" date="2016-11" db="UniProtKB">
        <authorList>
            <consortium name="WormBaseParasite"/>
        </authorList>
    </citation>
    <scope>IDENTIFICATION</scope>
</reference>
<keyword evidence="2" id="KW-0732">Signal</keyword>
<dbReference type="eggNOG" id="KOG4291">
    <property type="taxonomic scope" value="Eukaryota"/>
</dbReference>
<evidence type="ECO:0000256" key="1">
    <source>
        <dbReference type="SAM" id="MobiDB-lite"/>
    </source>
</evidence>
<dbReference type="Proteomes" id="UP000095284">
    <property type="component" value="Unplaced"/>
</dbReference>
<organism evidence="3 4">
    <name type="scientific">Bursaphelenchus xylophilus</name>
    <name type="common">Pinewood nematode worm</name>
    <name type="synonym">Aphelenchoides xylophilus</name>
    <dbReference type="NCBI Taxonomy" id="6326"/>
    <lineage>
        <taxon>Eukaryota</taxon>
        <taxon>Metazoa</taxon>
        <taxon>Ecdysozoa</taxon>
        <taxon>Nematoda</taxon>
        <taxon>Chromadorea</taxon>
        <taxon>Rhabditida</taxon>
        <taxon>Tylenchina</taxon>
        <taxon>Tylenchomorpha</taxon>
        <taxon>Aphelenchoidea</taxon>
        <taxon>Aphelenchoididae</taxon>
        <taxon>Bursaphelenchus</taxon>
    </lineage>
</organism>
<feature type="chain" id="PRO_5009304227" evidence="2">
    <location>
        <begin position="17"/>
        <end position="91"/>
    </location>
</feature>
<proteinExistence type="predicted"/>
<name>A0A1I7RI33_BURXY</name>
<protein>
    <submittedName>
        <fullName evidence="4">Uncharacterized protein</fullName>
    </submittedName>
</protein>
<feature type="signal peptide" evidence="2">
    <location>
        <begin position="1"/>
        <end position="16"/>
    </location>
</feature>
<dbReference type="AlphaFoldDB" id="A0A1I7RI33"/>
<feature type="compositionally biased region" description="Basic and acidic residues" evidence="1">
    <location>
        <begin position="23"/>
        <end position="69"/>
    </location>
</feature>